<dbReference type="HOGENOM" id="CLU_087936_3_0_10"/>
<organism evidence="8 9">
    <name type="scientific">Hoylesella loescheii DSM 19665 = JCM 12249 = ATCC 15930</name>
    <dbReference type="NCBI Taxonomy" id="1122985"/>
    <lineage>
        <taxon>Bacteria</taxon>
        <taxon>Pseudomonadati</taxon>
        <taxon>Bacteroidota</taxon>
        <taxon>Bacteroidia</taxon>
        <taxon>Bacteroidales</taxon>
        <taxon>Prevotellaceae</taxon>
        <taxon>Hoylesella</taxon>
    </lineage>
</organism>
<comment type="subunit">
    <text evidence="6">Homotetramer. Forms an RuvA(8)-RuvB(12)-Holliday junction (HJ) complex. HJ DNA is sandwiched between 2 RuvA tetramers; dsDNA enters through RuvA and exits via RuvB. An RuvB hexamer assembles on each DNA strand where it exits the tetramer. Each RuvB hexamer is contacted by two RuvA subunits (via domain III) on 2 adjacent RuvB subunits; this complex drives branch migration. In the full resolvosome a probable DNA-RuvA(4)-RuvB(12)-RuvC(2) complex forms which resolves the HJ.</text>
</comment>
<dbReference type="eggNOG" id="COG0632">
    <property type="taxonomic scope" value="Bacteria"/>
</dbReference>
<feature type="domain" description="Helix-hairpin-helix DNA-binding motif class 1" evidence="7">
    <location>
        <begin position="111"/>
        <end position="130"/>
    </location>
</feature>
<dbReference type="GO" id="GO:0006310">
    <property type="term" value="P:DNA recombination"/>
    <property type="evidence" value="ECO:0007669"/>
    <property type="project" value="UniProtKB-UniRule"/>
</dbReference>
<accession>A0A069QIZ9</accession>
<evidence type="ECO:0000256" key="1">
    <source>
        <dbReference type="ARBA" id="ARBA00022490"/>
    </source>
</evidence>
<dbReference type="InterPro" id="IPR003583">
    <property type="entry name" value="Hlx-hairpin-Hlx_DNA-bd_motif"/>
</dbReference>
<comment type="domain">
    <text evidence="6">Has three domains with a flexible linker between the domains II and III and assumes an 'L' shape. Domain III is highly mobile and contacts RuvB.</text>
</comment>
<feature type="domain" description="Helix-hairpin-helix DNA-binding motif class 1" evidence="7">
    <location>
        <begin position="76"/>
        <end position="95"/>
    </location>
</feature>
<keyword evidence="4 6" id="KW-0233">DNA recombination</keyword>
<dbReference type="InterPro" id="IPR013849">
    <property type="entry name" value="DNA_helicase_Holl-junc_RuvA_I"/>
</dbReference>
<dbReference type="SMART" id="SM00278">
    <property type="entry name" value="HhH1"/>
    <property type="match status" value="2"/>
</dbReference>
<name>A0A069QIZ9_HOYLO</name>
<keyword evidence="8" id="KW-0067">ATP-binding</keyword>
<keyword evidence="3 6" id="KW-0238">DNA-binding</keyword>
<dbReference type="NCBIfam" id="TIGR00084">
    <property type="entry name" value="ruvA"/>
    <property type="match status" value="1"/>
</dbReference>
<evidence type="ECO:0000256" key="2">
    <source>
        <dbReference type="ARBA" id="ARBA00022763"/>
    </source>
</evidence>
<comment type="subcellular location">
    <subcellularLocation>
        <location evidence="6">Cytoplasm</location>
    </subcellularLocation>
</comment>
<feature type="region of interest" description="Domain III" evidence="6">
    <location>
        <begin position="150"/>
        <end position="205"/>
    </location>
</feature>
<dbReference type="Gene3D" id="2.40.50.140">
    <property type="entry name" value="Nucleic acid-binding proteins"/>
    <property type="match status" value="1"/>
</dbReference>
<keyword evidence="8" id="KW-0547">Nucleotide-binding</keyword>
<dbReference type="Gene3D" id="1.10.8.10">
    <property type="entry name" value="DNA helicase RuvA subunit, C-terminal domain"/>
    <property type="match status" value="1"/>
</dbReference>
<protein>
    <recommendedName>
        <fullName evidence="6">Holliday junction branch migration complex subunit RuvA</fullName>
    </recommendedName>
</protein>
<dbReference type="Pfam" id="PF07499">
    <property type="entry name" value="RuvA_C"/>
    <property type="match status" value="1"/>
</dbReference>
<dbReference type="PATRIC" id="fig|1122985.7.peg.1098"/>
<dbReference type="EMBL" id="JNGW01000043">
    <property type="protein sequence ID" value="KDR52823.1"/>
    <property type="molecule type" value="Genomic_DNA"/>
</dbReference>
<dbReference type="SUPFAM" id="SSF46929">
    <property type="entry name" value="DNA helicase RuvA subunit, C-terminal domain"/>
    <property type="match status" value="1"/>
</dbReference>
<dbReference type="Pfam" id="PF01330">
    <property type="entry name" value="RuvA_N"/>
    <property type="match status" value="1"/>
</dbReference>
<dbReference type="SUPFAM" id="SSF50249">
    <property type="entry name" value="Nucleic acid-binding proteins"/>
    <property type="match status" value="1"/>
</dbReference>
<evidence type="ECO:0000256" key="3">
    <source>
        <dbReference type="ARBA" id="ARBA00023125"/>
    </source>
</evidence>
<keyword evidence="1 6" id="KW-0963">Cytoplasm</keyword>
<dbReference type="Gene3D" id="1.10.150.20">
    <property type="entry name" value="5' to 3' exonuclease, C-terminal subdomain"/>
    <property type="match status" value="1"/>
</dbReference>
<evidence type="ECO:0000256" key="5">
    <source>
        <dbReference type="ARBA" id="ARBA00023204"/>
    </source>
</evidence>
<evidence type="ECO:0000256" key="6">
    <source>
        <dbReference type="HAMAP-Rule" id="MF_00031"/>
    </source>
</evidence>
<comment type="caution">
    <text evidence="6">Lacks conserved residue(s) required for the propagation of feature annotation.</text>
</comment>
<dbReference type="GO" id="GO:0000400">
    <property type="term" value="F:four-way junction DNA binding"/>
    <property type="evidence" value="ECO:0007669"/>
    <property type="project" value="UniProtKB-UniRule"/>
</dbReference>
<gene>
    <name evidence="6" type="primary">ruvA</name>
    <name evidence="8" type="ORF">HMPREF1991_01056</name>
</gene>
<dbReference type="CDD" id="cd14332">
    <property type="entry name" value="UBA_RuvA_C"/>
    <property type="match status" value="1"/>
</dbReference>
<dbReference type="InterPro" id="IPR010994">
    <property type="entry name" value="RuvA_2-like"/>
</dbReference>
<dbReference type="GO" id="GO:0005524">
    <property type="term" value="F:ATP binding"/>
    <property type="evidence" value="ECO:0007669"/>
    <property type="project" value="InterPro"/>
</dbReference>
<sequence length="205" mass="21728">MIEYIKGDLAELTPAMAVIEAAGVGYALNISLNTYSAIQGKDKLKLFVHEALVTGGRDDSYTLYGFATRQERELYRLLISVSGVGANSARMILSGMSPSELCNVIAAGDDKMLKTVKGIGAKTAQRIIVDLKDKIMTSGVAQELSVPTNANANAMNVAVKDEAVGALTMLGFAPAASAKVVVEILKEQPELPVEQVVKAALKMIK</sequence>
<comment type="similarity">
    <text evidence="6">Belongs to the RuvA family.</text>
</comment>
<reference evidence="8 9" key="1">
    <citation type="submission" date="2013-08" db="EMBL/GenBank/DDBJ databases">
        <authorList>
            <person name="Weinstock G."/>
            <person name="Sodergren E."/>
            <person name="Wylie T."/>
            <person name="Fulton L."/>
            <person name="Fulton R."/>
            <person name="Fronick C."/>
            <person name="O'Laughlin M."/>
            <person name="Godfrey J."/>
            <person name="Miner T."/>
            <person name="Herter B."/>
            <person name="Appelbaum E."/>
            <person name="Cordes M."/>
            <person name="Lek S."/>
            <person name="Wollam A."/>
            <person name="Pepin K.H."/>
            <person name="Palsikar V.B."/>
            <person name="Mitreva M."/>
            <person name="Wilson R.K."/>
        </authorList>
    </citation>
    <scope>NUCLEOTIDE SEQUENCE [LARGE SCALE GENOMIC DNA]</scope>
    <source>
        <strain evidence="8 9">ATCC 15930</strain>
    </source>
</reference>
<dbReference type="GO" id="GO:0009379">
    <property type="term" value="C:Holliday junction helicase complex"/>
    <property type="evidence" value="ECO:0007669"/>
    <property type="project" value="InterPro"/>
</dbReference>
<dbReference type="InterPro" id="IPR000085">
    <property type="entry name" value="RuvA"/>
</dbReference>
<evidence type="ECO:0000313" key="9">
    <source>
        <dbReference type="Proteomes" id="UP000027442"/>
    </source>
</evidence>
<dbReference type="GO" id="GO:0009378">
    <property type="term" value="F:four-way junction helicase activity"/>
    <property type="evidence" value="ECO:0007669"/>
    <property type="project" value="InterPro"/>
</dbReference>
<evidence type="ECO:0000313" key="8">
    <source>
        <dbReference type="EMBL" id="KDR52823.1"/>
    </source>
</evidence>
<keyword evidence="5 6" id="KW-0234">DNA repair</keyword>
<dbReference type="RefSeq" id="WP_018968075.1">
    <property type="nucleotide sequence ID" value="NZ_KB899220.1"/>
</dbReference>
<dbReference type="GO" id="GO:0005737">
    <property type="term" value="C:cytoplasm"/>
    <property type="evidence" value="ECO:0007669"/>
    <property type="project" value="UniProtKB-SubCell"/>
</dbReference>
<dbReference type="InterPro" id="IPR036267">
    <property type="entry name" value="RuvA_C_sf"/>
</dbReference>
<dbReference type="GO" id="GO:0048476">
    <property type="term" value="C:Holliday junction resolvase complex"/>
    <property type="evidence" value="ECO:0007669"/>
    <property type="project" value="UniProtKB-UniRule"/>
</dbReference>
<dbReference type="AlphaFoldDB" id="A0A069QIZ9"/>
<evidence type="ECO:0000256" key="4">
    <source>
        <dbReference type="ARBA" id="ARBA00023172"/>
    </source>
</evidence>
<dbReference type="InterPro" id="IPR011114">
    <property type="entry name" value="RuvA_C"/>
</dbReference>
<keyword evidence="2 6" id="KW-0227">DNA damage</keyword>
<dbReference type="Pfam" id="PF14520">
    <property type="entry name" value="HHH_5"/>
    <property type="match status" value="1"/>
</dbReference>
<dbReference type="HAMAP" id="MF_00031">
    <property type="entry name" value="DNA_HJ_migration_RuvA"/>
    <property type="match status" value="1"/>
</dbReference>
<evidence type="ECO:0000259" key="7">
    <source>
        <dbReference type="SMART" id="SM00278"/>
    </source>
</evidence>
<keyword evidence="8" id="KW-0347">Helicase</keyword>
<proteinExistence type="inferred from homology"/>
<comment type="function">
    <text evidence="6">The RuvA-RuvB-RuvC complex processes Holliday junction (HJ) DNA during genetic recombination and DNA repair, while the RuvA-RuvB complex plays an important role in the rescue of blocked DNA replication forks via replication fork reversal (RFR). RuvA specifically binds to HJ cruciform DNA, conferring on it an open structure. The RuvB hexamer acts as an ATP-dependent pump, pulling dsDNA into and through the RuvAB complex. HJ branch migration allows RuvC to scan DNA until it finds its consensus sequence, where it cleaves and resolves the cruciform DNA.</text>
</comment>
<dbReference type="SUPFAM" id="SSF47781">
    <property type="entry name" value="RuvA domain 2-like"/>
    <property type="match status" value="1"/>
</dbReference>
<dbReference type="Proteomes" id="UP000027442">
    <property type="component" value="Unassembled WGS sequence"/>
</dbReference>
<keyword evidence="8" id="KW-0378">Hydrolase</keyword>
<comment type="caution">
    <text evidence="8">The sequence shown here is derived from an EMBL/GenBank/DDBJ whole genome shotgun (WGS) entry which is preliminary data.</text>
</comment>
<dbReference type="InterPro" id="IPR012340">
    <property type="entry name" value="NA-bd_OB-fold"/>
</dbReference>
<dbReference type="GO" id="GO:0006281">
    <property type="term" value="P:DNA repair"/>
    <property type="evidence" value="ECO:0007669"/>
    <property type="project" value="UniProtKB-UniRule"/>
</dbReference>
<keyword evidence="9" id="KW-1185">Reference proteome</keyword>